<protein>
    <recommendedName>
        <fullName evidence="5">Calmodulin</fullName>
    </recommendedName>
</protein>
<dbReference type="EMBL" id="JABMIG020000149">
    <property type="protein sequence ID" value="KAL3788950.1"/>
    <property type="molecule type" value="Genomic_DNA"/>
</dbReference>
<feature type="compositionally biased region" description="Pro residues" evidence="2">
    <location>
        <begin position="965"/>
        <end position="975"/>
    </location>
</feature>
<keyword evidence="1" id="KW-0233">DNA recombination</keyword>
<dbReference type="SUPFAM" id="SSF56349">
    <property type="entry name" value="DNA breaking-rejoining enzymes"/>
    <property type="match status" value="1"/>
</dbReference>
<dbReference type="Gene3D" id="1.10.443.10">
    <property type="entry name" value="Intergrase catalytic core"/>
    <property type="match status" value="1"/>
</dbReference>
<feature type="compositionally biased region" description="Polar residues" evidence="2">
    <location>
        <begin position="523"/>
        <end position="535"/>
    </location>
</feature>
<proteinExistence type="predicted"/>
<evidence type="ECO:0000313" key="4">
    <source>
        <dbReference type="Proteomes" id="UP001516023"/>
    </source>
</evidence>
<evidence type="ECO:0008006" key="5">
    <source>
        <dbReference type="Google" id="ProtNLM"/>
    </source>
</evidence>
<sequence>MSLAAAASTIGQCTSCTLVRVVFLQSRARGAALCPLLLAGIIGAEMSAPSPSLFPRGFATEGLRSAPSRSRLATVFDGFSTEIRRSASSCPQPTAVESGAFVPNALACHGLTPRPRLPVSVSRSGYPVPANGHHLSETLSCSCCGRNCLHPLPDLLFFYAVVWLECREAGPLSTPRPRFLCVDAYGDCALHLLGNQRTFCSLRDISRHSLPISAPRDLTHAPLSPPASLGAMCYGTTTKYITDFRAPSPTATVAATAYVGATYKQRLGTLQDSTIFPGVYVFNDKRHVKPIFSPKVVQTPGPPDSEDSEQDLLLVHGSNDPSSFRPELLPLDAAKVALVLVKSTVSVPNLFRLGPNKNCIPFTHADVAPVSRGLAAVLPSQTESFLLLALPVSIPILFGAETTVRGPVNEGHVDCFENNLEGSSWWLDHIIMWSLPIQAAVVADKVALKGKKILPTLRGPVFTDAVFLSSQGVTTDLEEEISLAYSSLKALVGAVDLLNKPPLQVVTTAASKSPSGKARSRASDGSVSSTEGDDTSFSAREYRRARFLLASPVLDKAGTFHPPTLTPQGAAIFDIKDTKMANSAMSNIFTSMMDRFSLHNHFVWRYLDQGRVDPLTCAFLTHSEFEYLPLANIDAPFTDGRKFRYLFLVPNSKSLALERESNLGSRSHEEMLGERSANLSKLDKKIRHGHNVFSPQAFAAWMANCAGYQASVYANSWLGSDMAPYNTENTFLFRTFHQFADLVTYGKARQFFKLYTGSPTRILLWLTSVVDQYYEAIDLVNDTTDKFQKIISGTDSAPTCLLVTNYENDQAQKVSAKALKKSPHELTSSVPPDPKKARVNRGQGDFFLWSKEGKMPHPPEADKTKRVCLMHARKGLTCSNPRCPMVHSPPSEWPKSTLEAWIKVIRDTDCLLFNDNTVHHDIVVKTLKIACSPHPRQRWSFGSNDLRPPSRFTPGLSGTLRTPVRHPPTLTPPQPVSDAILSTPCLSSPRRHLPLLISTPTTAPPPTPLPPTPPPRRPTLAASATRRHLDEFNKKYLGLADFDTTAASLSEQFYSRLTASRDDILRENPWTSSLPSRTTLLRTAFGRPDSNHSFTQEASFETCLLPLLQSGFVDVTTTIALLATHPLVLHLAISYISLRQYDFRWIRNPSPTWATQTYIPATKQYAMLACLFHYRLDTSFLFRYLGNNYTGAYREVHSTLSTLHKLNISSELITKYARVMLTGCPNHFVAESSRANALLHWRLRNHPSIDKKLPQVQATMNKEDRNNFVIPLPHWIARFTPHLFFTPQHILEKPGKKDRHIFDASRRYTPWSTPINMMTSTPLGSEEPCLFGTTKDEILTRIYTLRADSPNLDIISHANDIKLHPDILGAFSYIIADQLFLSCGQPFGADFCPANWEIVRQVLEHLATALFDDNTLCTKHRKYLDRLQWDRSLGKTHGSAFTRAMHDPNLPSPRTSLGTLAPTPHSVYVDDGIYIEFFEKNRIERAAAASIEAIFILLGPSALALRQDPISFDKLEEMTIAPINRTASWVTSSTHQTSWTPSGKNSPPPGDPIGAASLSLKPKPSQDNWDMPALPPLGSDTSCLMCTNLWPQRCESTEPTSSLRARAESARALHHSTTRHFISRTLRAELGLIRDALNDLTIPTSSPISHLIDRTPLGTAFSDSSLLAAGGYSSDLQFWWFLEWPPSVRSRTLKYLKNNSTGNLIEINVLEYAAIIITFLASYYSIAHRPPDLGADPHPVVLIRTDNSSSEAWAQKGSRVSFAGRALGRLQAALLMRNPVGLRTSHISTSENVVADTLSRFSNINELLTLFPTLLQTQKELIGCRQFHPTVTDGTRKNHFLSWCSRIGLPDPCCPSSTLQARNFILACYVVSLIRGETIKGDGFFLRHSTLMGYAVQATRCHTDRRLPSPRLGVPIDYVALMTDAVRKYERVPNRREMIHDPMMTAIIGRAQSAAPDSLTATLCDWIFLGRYTGCRKSEWCNDHHTTYSKIEDPLWSGPDAVSFIAEDFSFYDDDGIRLHAVSTLSLDQVSYSTILHRRQKNNDNYQTITYGKCTSNTVLCPVAAMLRIAQRAKRLDLPALRPVAVYAHGKPTSRRQITGHAVTSFLRSVAQQVYKLPSTSPQLKLWSPHSIRVTAANLLHRARFSDSFIKNRLRWKSDSFLMYLPNTFYTADQHSKALSLDITPPTLADLQPLEPHEDVLTAIAA</sequence>
<feature type="region of interest" description="Disordered" evidence="2">
    <location>
        <begin position="818"/>
        <end position="837"/>
    </location>
</feature>
<evidence type="ECO:0000256" key="2">
    <source>
        <dbReference type="SAM" id="MobiDB-lite"/>
    </source>
</evidence>
<dbReference type="GO" id="GO:0006310">
    <property type="term" value="P:DNA recombination"/>
    <property type="evidence" value="ECO:0007669"/>
    <property type="project" value="UniProtKB-KW"/>
</dbReference>
<accession>A0ABD3PL84</accession>
<feature type="region of interest" description="Disordered" evidence="2">
    <location>
        <begin position="940"/>
        <end position="983"/>
    </location>
</feature>
<dbReference type="InterPro" id="IPR013762">
    <property type="entry name" value="Integrase-like_cat_sf"/>
</dbReference>
<dbReference type="InterPro" id="IPR011010">
    <property type="entry name" value="DNA_brk_join_enz"/>
</dbReference>
<evidence type="ECO:0000256" key="1">
    <source>
        <dbReference type="ARBA" id="ARBA00023172"/>
    </source>
</evidence>
<feature type="region of interest" description="Disordered" evidence="2">
    <location>
        <begin position="508"/>
        <end position="535"/>
    </location>
</feature>
<feature type="compositionally biased region" description="Pro residues" evidence="2">
    <location>
        <begin position="1002"/>
        <end position="1017"/>
    </location>
</feature>
<feature type="region of interest" description="Disordered" evidence="2">
    <location>
        <begin position="997"/>
        <end position="1020"/>
    </location>
</feature>
<dbReference type="Proteomes" id="UP001516023">
    <property type="component" value="Unassembled WGS sequence"/>
</dbReference>
<gene>
    <name evidence="3" type="ORF">HJC23_000234</name>
</gene>
<keyword evidence="4" id="KW-1185">Reference proteome</keyword>
<comment type="caution">
    <text evidence="3">The sequence shown here is derived from an EMBL/GenBank/DDBJ whole genome shotgun (WGS) entry which is preliminary data.</text>
</comment>
<evidence type="ECO:0000313" key="3">
    <source>
        <dbReference type="EMBL" id="KAL3788950.1"/>
    </source>
</evidence>
<name>A0ABD3PL84_9STRA</name>
<reference evidence="3 4" key="1">
    <citation type="journal article" date="2020" name="G3 (Bethesda)">
        <title>Improved Reference Genome for Cyclotella cryptica CCMP332, a Model for Cell Wall Morphogenesis, Salinity Adaptation, and Lipid Production in Diatoms (Bacillariophyta).</title>
        <authorList>
            <person name="Roberts W.R."/>
            <person name="Downey K.M."/>
            <person name="Ruck E.C."/>
            <person name="Traller J.C."/>
            <person name="Alverson A.J."/>
        </authorList>
    </citation>
    <scope>NUCLEOTIDE SEQUENCE [LARGE SCALE GENOMIC DNA]</scope>
    <source>
        <strain evidence="3 4">CCMP332</strain>
    </source>
</reference>
<feature type="compositionally biased region" description="Polar residues" evidence="2">
    <location>
        <begin position="1531"/>
        <end position="1545"/>
    </location>
</feature>
<organism evidence="3 4">
    <name type="scientific">Cyclotella cryptica</name>
    <dbReference type="NCBI Taxonomy" id="29204"/>
    <lineage>
        <taxon>Eukaryota</taxon>
        <taxon>Sar</taxon>
        <taxon>Stramenopiles</taxon>
        <taxon>Ochrophyta</taxon>
        <taxon>Bacillariophyta</taxon>
        <taxon>Coscinodiscophyceae</taxon>
        <taxon>Thalassiosirophycidae</taxon>
        <taxon>Stephanodiscales</taxon>
        <taxon>Stephanodiscaceae</taxon>
        <taxon>Cyclotella</taxon>
    </lineage>
</organism>
<feature type="region of interest" description="Disordered" evidence="2">
    <location>
        <begin position="1531"/>
        <end position="1573"/>
    </location>
</feature>